<reference evidence="5" key="1">
    <citation type="submission" date="2023-10" db="EMBL/GenBank/DDBJ databases">
        <authorList>
            <person name="Chen Y."/>
            <person name="Shah S."/>
            <person name="Dougan E. K."/>
            <person name="Thang M."/>
            <person name="Chan C."/>
        </authorList>
    </citation>
    <scope>NUCLEOTIDE SEQUENCE [LARGE SCALE GENOMIC DNA]</scope>
</reference>
<gene>
    <name evidence="5" type="ORF">PCOR1329_LOCUS65412</name>
</gene>
<dbReference type="Pfam" id="PF15477">
    <property type="entry name" value="SMAP"/>
    <property type="match status" value="1"/>
</dbReference>
<dbReference type="InterPro" id="IPR028124">
    <property type="entry name" value="SMAP_dom"/>
</dbReference>
<feature type="region of interest" description="Disordered" evidence="3">
    <location>
        <begin position="21"/>
        <end position="177"/>
    </location>
</feature>
<protein>
    <recommendedName>
        <fullName evidence="2">Small acidic protein</fullName>
    </recommendedName>
</protein>
<evidence type="ECO:0000313" key="5">
    <source>
        <dbReference type="EMBL" id="CAK0883133.1"/>
    </source>
</evidence>
<organism evidence="5 6">
    <name type="scientific">Prorocentrum cordatum</name>
    <dbReference type="NCBI Taxonomy" id="2364126"/>
    <lineage>
        <taxon>Eukaryota</taxon>
        <taxon>Sar</taxon>
        <taxon>Alveolata</taxon>
        <taxon>Dinophyceae</taxon>
        <taxon>Prorocentrales</taxon>
        <taxon>Prorocentraceae</taxon>
        <taxon>Prorocentrum</taxon>
    </lineage>
</organism>
<proteinExistence type="inferred from homology"/>
<name>A0ABN9WA76_9DINO</name>
<comment type="caution">
    <text evidence="5">The sequence shown here is derived from an EMBL/GenBank/DDBJ whole genome shotgun (WGS) entry which is preliminary data.</text>
</comment>
<feature type="compositionally biased region" description="Basic and acidic residues" evidence="3">
    <location>
        <begin position="147"/>
        <end position="165"/>
    </location>
</feature>
<dbReference type="InterPro" id="IPR026714">
    <property type="entry name" value="SMAP"/>
</dbReference>
<comment type="similarity">
    <text evidence="1">Belongs to the SMAP family.</text>
</comment>
<dbReference type="PANTHER" id="PTHR22175:SF0">
    <property type="entry name" value="SMALL ACIDIC PROTEIN"/>
    <property type="match status" value="1"/>
</dbReference>
<evidence type="ECO:0000256" key="3">
    <source>
        <dbReference type="SAM" id="MobiDB-lite"/>
    </source>
</evidence>
<dbReference type="EMBL" id="CAUYUJ010018380">
    <property type="protein sequence ID" value="CAK0883133.1"/>
    <property type="molecule type" value="Genomic_DNA"/>
</dbReference>
<feature type="compositionally biased region" description="Gly residues" evidence="3">
    <location>
        <begin position="90"/>
        <end position="102"/>
    </location>
</feature>
<keyword evidence="6" id="KW-1185">Reference proteome</keyword>
<feature type="compositionally biased region" description="Low complexity" evidence="3">
    <location>
        <begin position="32"/>
        <end position="58"/>
    </location>
</feature>
<feature type="compositionally biased region" description="Low complexity" evidence="3">
    <location>
        <begin position="128"/>
        <end position="146"/>
    </location>
</feature>
<feature type="compositionally biased region" description="Low complexity" evidence="3">
    <location>
        <begin position="66"/>
        <end position="89"/>
    </location>
</feature>
<feature type="non-terminal residue" evidence="5">
    <location>
        <position position="1"/>
    </location>
</feature>
<accession>A0ABN9WA76</accession>
<sequence>HVRRWCPAQWKARRRHRLRLRLRRPPRPLQVAAPSRRGARPAAAAAREAEGALGIEARGAGGGRNPGAAASSDSEPGAAHEAAASAAGGPEAGGGGGGGGNDWEGSSFGRQGDKDKFLRLMGAKKDGQAPAAGARPGAGGASQSAAEVRRQQWELERQFSREMQRSMHGRGRGLGAG</sequence>
<feature type="domain" description="Small acidic protein-like" evidence="4">
    <location>
        <begin position="103"/>
        <end position="175"/>
    </location>
</feature>
<evidence type="ECO:0000259" key="4">
    <source>
        <dbReference type="Pfam" id="PF15477"/>
    </source>
</evidence>
<dbReference type="Proteomes" id="UP001189429">
    <property type="component" value="Unassembled WGS sequence"/>
</dbReference>
<evidence type="ECO:0000313" key="6">
    <source>
        <dbReference type="Proteomes" id="UP001189429"/>
    </source>
</evidence>
<feature type="compositionally biased region" description="Basic and acidic residues" evidence="3">
    <location>
        <begin position="111"/>
        <end position="127"/>
    </location>
</feature>
<evidence type="ECO:0000256" key="2">
    <source>
        <dbReference type="ARBA" id="ARBA00016161"/>
    </source>
</evidence>
<dbReference type="PANTHER" id="PTHR22175">
    <property type="entry name" value="SMALL ACIDIC PROTEIN-RELATED"/>
    <property type="match status" value="1"/>
</dbReference>
<evidence type="ECO:0000256" key="1">
    <source>
        <dbReference type="ARBA" id="ARBA00006502"/>
    </source>
</evidence>